<accession>A0A662DLW1</accession>
<keyword evidence="7 11" id="KW-0067">ATP-binding</keyword>
<proteinExistence type="inferred from homology"/>
<dbReference type="InterPro" id="IPR017871">
    <property type="entry name" value="ABC_transporter-like_CS"/>
</dbReference>
<evidence type="ECO:0000259" key="10">
    <source>
        <dbReference type="PROSITE" id="PS50893"/>
    </source>
</evidence>
<evidence type="ECO:0000313" key="11">
    <source>
        <dbReference type="EMBL" id="RLE15119.1"/>
    </source>
</evidence>
<evidence type="ECO:0000256" key="4">
    <source>
        <dbReference type="ARBA" id="ARBA00022475"/>
    </source>
</evidence>
<comment type="subcellular location">
    <subcellularLocation>
        <location evidence="1">Cell membrane</location>
        <topology evidence="1">Peripheral membrane protein</topology>
    </subcellularLocation>
</comment>
<dbReference type="Gene3D" id="3.40.50.300">
    <property type="entry name" value="P-loop containing nucleotide triphosphate hydrolases"/>
    <property type="match status" value="1"/>
</dbReference>
<keyword evidence="8" id="KW-1278">Translocase</keyword>
<dbReference type="InterPro" id="IPR050388">
    <property type="entry name" value="ABC_Ni/Peptide_Import"/>
</dbReference>
<gene>
    <name evidence="11" type="ORF">DRJ04_01030</name>
</gene>
<dbReference type="InterPro" id="IPR003439">
    <property type="entry name" value="ABC_transporter-like_ATP-bd"/>
</dbReference>
<evidence type="ECO:0000256" key="3">
    <source>
        <dbReference type="ARBA" id="ARBA00022448"/>
    </source>
</evidence>
<dbReference type="EMBL" id="QMQA01000016">
    <property type="protein sequence ID" value="RLE15119.1"/>
    <property type="molecule type" value="Genomic_DNA"/>
</dbReference>
<dbReference type="SMART" id="SM00382">
    <property type="entry name" value="AAA"/>
    <property type="match status" value="1"/>
</dbReference>
<dbReference type="InterPro" id="IPR027417">
    <property type="entry name" value="P-loop_NTPase"/>
</dbReference>
<evidence type="ECO:0000256" key="2">
    <source>
        <dbReference type="ARBA" id="ARBA00005417"/>
    </source>
</evidence>
<evidence type="ECO:0000256" key="1">
    <source>
        <dbReference type="ARBA" id="ARBA00004202"/>
    </source>
</evidence>
<dbReference type="CDD" id="cd03257">
    <property type="entry name" value="ABC_NikE_OppD_transporters"/>
    <property type="match status" value="1"/>
</dbReference>
<dbReference type="InterPro" id="IPR003593">
    <property type="entry name" value="AAA+_ATPase"/>
</dbReference>
<dbReference type="Pfam" id="PF08352">
    <property type="entry name" value="oligo_HPY"/>
    <property type="match status" value="1"/>
</dbReference>
<protein>
    <submittedName>
        <fullName evidence="11">ABC transporter ATP-binding protein</fullName>
    </submittedName>
</protein>
<dbReference type="AlphaFoldDB" id="A0A662DLW1"/>
<evidence type="ECO:0000256" key="9">
    <source>
        <dbReference type="ARBA" id="ARBA00023136"/>
    </source>
</evidence>
<dbReference type="GO" id="GO:0016887">
    <property type="term" value="F:ATP hydrolysis activity"/>
    <property type="evidence" value="ECO:0007669"/>
    <property type="project" value="InterPro"/>
</dbReference>
<evidence type="ECO:0000313" key="12">
    <source>
        <dbReference type="Proteomes" id="UP000280417"/>
    </source>
</evidence>
<name>A0A662DLW1_UNCAE</name>
<dbReference type="Proteomes" id="UP000280417">
    <property type="component" value="Unassembled WGS sequence"/>
</dbReference>
<dbReference type="Pfam" id="PF00005">
    <property type="entry name" value="ABC_tran"/>
    <property type="match status" value="1"/>
</dbReference>
<dbReference type="FunFam" id="3.40.50.300:FF:000016">
    <property type="entry name" value="Oligopeptide ABC transporter ATP-binding component"/>
    <property type="match status" value="1"/>
</dbReference>
<evidence type="ECO:0000256" key="5">
    <source>
        <dbReference type="ARBA" id="ARBA00022519"/>
    </source>
</evidence>
<dbReference type="NCBIfam" id="TIGR01727">
    <property type="entry name" value="oligo_HPY"/>
    <property type="match status" value="1"/>
</dbReference>
<evidence type="ECO:0000256" key="8">
    <source>
        <dbReference type="ARBA" id="ARBA00022967"/>
    </source>
</evidence>
<dbReference type="PROSITE" id="PS50893">
    <property type="entry name" value="ABC_TRANSPORTER_2"/>
    <property type="match status" value="1"/>
</dbReference>
<dbReference type="PANTHER" id="PTHR43297:SF14">
    <property type="entry name" value="ATPASE AAA-TYPE CORE DOMAIN-CONTAINING PROTEIN"/>
    <property type="match status" value="1"/>
</dbReference>
<keyword evidence="5" id="KW-0997">Cell inner membrane</keyword>
<dbReference type="SUPFAM" id="SSF52540">
    <property type="entry name" value="P-loop containing nucleoside triphosphate hydrolases"/>
    <property type="match status" value="1"/>
</dbReference>
<comment type="similarity">
    <text evidence="2">Belongs to the ABC transporter superfamily.</text>
</comment>
<keyword evidence="6" id="KW-0547">Nucleotide-binding</keyword>
<dbReference type="GO" id="GO:0005524">
    <property type="term" value="F:ATP binding"/>
    <property type="evidence" value="ECO:0007669"/>
    <property type="project" value="UniProtKB-KW"/>
</dbReference>
<dbReference type="PROSITE" id="PS00211">
    <property type="entry name" value="ABC_TRANSPORTER_1"/>
    <property type="match status" value="1"/>
</dbReference>
<organism evidence="11 12">
    <name type="scientific">Aerophobetes bacterium</name>
    <dbReference type="NCBI Taxonomy" id="2030807"/>
    <lineage>
        <taxon>Bacteria</taxon>
        <taxon>Candidatus Aerophobota</taxon>
    </lineage>
</organism>
<feature type="domain" description="ABC transporter" evidence="10">
    <location>
        <begin position="6"/>
        <end position="252"/>
    </location>
</feature>
<sequence>MALLEVKNLKIYYFTRKGPAKAVDGINFSIDKNKTLGLIGESGCGKTTTALSLMRFVKPPGRIVKGKIVFDGRNIISMSNEEIRLLRGKEISIVFQGAQNALNPVMTIEKQIIEEILEHESVTEDEARKRARNQLNLVGIGDERGKNYPHEFSGGMKQRVMIAMATVCNPKLLILDEPITGLDVIVQRQILNLINDLKAKLQLTTVIIAHDLSVIAETCDKVAVMYAGKIVEQASAVSLYKNPMHPYSQALIEAYPSIKGEKKKLKSIPGAPPRLVAPPPGCRFHPRCPYAADICRKEEPIMREKGEHLVACHLLD</sequence>
<keyword evidence="4" id="KW-1003">Cell membrane</keyword>
<reference evidence="11 12" key="1">
    <citation type="submission" date="2018-06" db="EMBL/GenBank/DDBJ databases">
        <title>Extensive metabolic versatility and redundancy in microbially diverse, dynamic hydrothermal sediments.</title>
        <authorList>
            <person name="Dombrowski N."/>
            <person name="Teske A."/>
            <person name="Baker B.J."/>
        </authorList>
    </citation>
    <scope>NUCLEOTIDE SEQUENCE [LARGE SCALE GENOMIC DNA]</scope>
    <source>
        <strain evidence="11">B3_G15</strain>
    </source>
</reference>
<evidence type="ECO:0000256" key="6">
    <source>
        <dbReference type="ARBA" id="ARBA00022741"/>
    </source>
</evidence>
<comment type="caution">
    <text evidence="11">The sequence shown here is derived from an EMBL/GenBank/DDBJ whole genome shotgun (WGS) entry which is preliminary data.</text>
</comment>
<dbReference type="GO" id="GO:0005886">
    <property type="term" value="C:plasma membrane"/>
    <property type="evidence" value="ECO:0007669"/>
    <property type="project" value="UniProtKB-SubCell"/>
</dbReference>
<dbReference type="InterPro" id="IPR013563">
    <property type="entry name" value="Oligopep_ABC_C"/>
</dbReference>
<keyword evidence="3" id="KW-0813">Transport</keyword>
<evidence type="ECO:0000256" key="7">
    <source>
        <dbReference type="ARBA" id="ARBA00022840"/>
    </source>
</evidence>
<dbReference type="PANTHER" id="PTHR43297">
    <property type="entry name" value="OLIGOPEPTIDE TRANSPORT ATP-BINDING PROTEIN APPD"/>
    <property type="match status" value="1"/>
</dbReference>
<dbReference type="GO" id="GO:0015833">
    <property type="term" value="P:peptide transport"/>
    <property type="evidence" value="ECO:0007669"/>
    <property type="project" value="InterPro"/>
</dbReference>
<keyword evidence="9" id="KW-0472">Membrane</keyword>